<evidence type="ECO:0000313" key="2">
    <source>
        <dbReference type="Proteomes" id="UP000019491"/>
    </source>
</evidence>
<accession>X0Q9J2</accession>
<comment type="caution">
    <text evidence="1">The sequence shown here is derived from an EMBL/GenBank/DDBJ whole genome shotgun (WGS) entry which is preliminary data.</text>
</comment>
<dbReference type="RefSeq" id="WP_037236975.1">
    <property type="nucleotide sequence ID" value="NZ_BAWF01000043.1"/>
</dbReference>
<organism evidence="1 2">
    <name type="scientific">Rhodococcus wratislaviensis NBRC 100605</name>
    <dbReference type="NCBI Taxonomy" id="1219028"/>
    <lineage>
        <taxon>Bacteria</taxon>
        <taxon>Bacillati</taxon>
        <taxon>Actinomycetota</taxon>
        <taxon>Actinomycetes</taxon>
        <taxon>Mycobacteriales</taxon>
        <taxon>Nocardiaceae</taxon>
        <taxon>Rhodococcus</taxon>
    </lineage>
</organism>
<name>X0Q9J2_RHOWR</name>
<dbReference type="OrthoDB" id="1093631at2"/>
<evidence type="ECO:0008006" key="3">
    <source>
        <dbReference type="Google" id="ProtNLM"/>
    </source>
</evidence>
<dbReference type="AlphaFoldDB" id="X0Q9J2"/>
<keyword evidence="2" id="KW-1185">Reference proteome</keyword>
<evidence type="ECO:0000313" key="1">
    <source>
        <dbReference type="EMBL" id="GAF47571.1"/>
    </source>
</evidence>
<protein>
    <recommendedName>
        <fullName evidence="3">Endonuclease</fullName>
    </recommendedName>
</protein>
<gene>
    <name evidence="1" type="ORF">RW1_043_00070</name>
</gene>
<sequence length="116" mass="12642">MARAFAGWLSSQGWVVRTEVDFVDIVAEKDGHLLYAEVKGASTAEPGLDVDTAIGQLVRRMPSEPDQAVSFALVVRDERRSVEAAVRAPQRVLDLLGMALYAVDEDGGVRQLFGRV</sequence>
<dbReference type="EMBL" id="BAWF01000043">
    <property type="protein sequence ID" value="GAF47571.1"/>
    <property type="molecule type" value="Genomic_DNA"/>
</dbReference>
<proteinExistence type="predicted"/>
<reference evidence="1 2" key="1">
    <citation type="submission" date="2014-02" db="EMBL/GenBank/DDBJ databases">
        <title>Whole genome shotgun sequence of Rhodococcus wratislaviensis NBRC 100605.</title>
        <authorList>
            <person name="Hosoyama A."/>
            <person name="Tsuchikane K."/>
            <person name="Yoshida I."/>
            <person name="Ohji S."/>
            <person name="Ichikawa N."/>
            <person name="Yamazoe A."/>
            <person name="Fujita N."/>
        </authorList>
    </citation>
    <scope>NUCLEOTIDE SEQUENCE [LARGE SCALE GENOMIC DNA]</scope>
    <source>
        <strain evidence="1 2">NBRC 100605</strain>
    </source>
</reference>
<dbReference type="Proteomes" id="UP000019491">
    <property type="component" value="Unassembled WGS sequence"/>
</dbReference>